<keyword evidence="2" id="KW-0732">Signal</keyword>
<evidence type="ECO:0000256" key="2">
    <source>
        <dbReference type="SAM" id="SignalP"/>
    </source>
</evidence>
<comment type="caution">
    <text evidence="3">The sequence shown here is derived from an EMBL/GenBank/DDBJ whole genome shotgun (WGS) entry which is preliminary data.</text>
</comment>
<feature type="compositionally biased region" description="Basic and acidic residues" evidence="1">
    <location>
        <begin position="207"/>
        <end position="217"/>
    </location>
</feature>
<feature type="chain" id="PRO_5041339616" evidence="2">
    <location>
        <begin position="20"/>
        <end position="766"/>
    </location>
</feature>
<evidence type="ECO:0000256" key="1">
    <source>
        <dbReference type="SAM" id="MobiDB-lite"/>
    </source>
</evidence>
<evidence type="ECO:0000313" key="4">
    <source>
        <dbReference type="Proteomes" id="UP001176961"/>
    </source>
</evidence>
<feature type="compositionally biased region" description="Basic residues" evidence="1">
    <location>
        <begin position="222"/>
        <end position="234"/>
    </location>
</feature>
<reference evidence="3" key="1">
    <citation type="submission" date="2023-07" db="EMBL/GenBank/DDBJ databases">
        <authorList>
            <consortium name="CYATHOMIX"/>
        </authorList>
    </citation>
    <scope>NUCLEOTIDE SEQUENCE</scope>
    <source>
        <strain evidence="3">N/A</strain>
    </source>
</reference>
<feature type="region of interest" description="Disordered" evidence="1">
    <location>
        <begin position="203"/>
        <end position="234"/>
    </location>
</feature>
<dbReference type="InterPro" id="IPR006954">
    <property type="entry name" value="Mlt-10-like"/>
</dbReference>
<protein>
    <submittedName>
        <fullName evidence="3">Uncharacterized protein</fullName>
    </submittedName>
</protein>
<feature type="region of interest" description="Disordered" evidence="1">
    <location>
        <begin position="110"/>
        <end position="129"/>
    </location>
</feature>
<feature type="signal peptide" evidence="2">
    <location>
        <begin position="1"/>
        <end position="19"/>
    </location>
</feature>
<dbReference type="Pfam" id="PF04870">
    <property type="entry name" value="Moulting_cycle"/>
    <property type="match status" value="2"/>
</dbReference>
<proteinExistence type="predicted"/>
<evidence type="ECO:0000313" key="3">
    <source>
        <dbReference type="EMBL" id="CAJ0608393.1"/>
    </source>
</evidence>
<dbReference type="EMBL" id="CATQJL010000316">
    <property type="protein sequence ID" value="CAJ0608393.1"/>
    <property type="molecule type" value="Genomic_DNA"/>
</dbReference>
<organism evidence="3 4">
    <name type="scientific">Cylicocyclus nassatus</name>
    <name type="common">Nematode worm</name>
    <dbReference type="NCBI Taxonomy" id="53992"/>
    <lineage>
        <taxon>Eukaryota</taxon>
        <taxon>Metazoa</taxon>
        <taxon>Ecdysozoa</taxon>
        <taxon>Nematoda</taxon>
        <taxon>Chromadorea</taxon>
        <taxon>Rhabditida</taxon>
        <taxon>Rhabditina</taxon>
        <taxon>Rhabditomorpha</taxon>
        <taxon>Strongyloidea</taxon>
        <taxon>Strongylidae</taxon>
        <taxon>Cylicocyclus</taxon>
    </lineage>
</organism>
<name>A0AA36HEA7_CYLNA</name>
<dbReference type="PANTHER" id="PTHR21523">
    <property type="match status" value="1"/>
</dbReference>
<dbReference type="AlphaFoldDB" id="A0AA36HEA7"/>
<dbReference type="PANTHER" id="PTHR21523:SF38">
    <property type="entry name" value="MLT-TEN (MLT-10) RELATED"/>
    <property type="match status" value="1"/>
</dbReference>
<dbReference type="Proteomes" id="UP001176961">
    <property type="component" value="Unassembled WGS sequence"/>
</dbReference>
<gene>
    <name evidence="3" type="ORF">CYNAS_LOCUS20376</name>
</gene>
<accession>A0AA36HEA7</accession>
<sequence>MASASLFVVLLFEAHFTISTTTSQKQQYDRQVYEIDTAKLRRFWHTGTILGVIKTYTKSMLAELPHVERVVYDICSRDAKSIVDLAKCSVRVFNTRDALKSQQVITSSTQTTSTVTSTKSTTSPTLSSPSIQNSPFKVWMDNDLPTERKKAKIFRSSPWTLNDHKSRKVGNRIKFKFDLEDERSLNFMTSPSFRILSLHPSKKRVDKNKPNRREKADPFGPLHRRKGARSLRVRSWRKRTKRNAFDADKSAKFGSRKMHISTGLTTDLSRLADIYNGNHGTNAGEEFAPKQMREIKQSQPTSHIDKLLLIRDHFQRVKECNNYFDSLNEQNRKFFEQFKLGIDSQAPTVEKQAASVMDGVVQTINAFTSQTSSDKLSLFSPRLLSLLPEPSIPNHKKVLSPTMFSFQKEGILSLPELFKIAAISKEEQNDLLELIMDLSGAGKALQDVLTSLQPEIEEILNIKFPLVQELLQHDKRWTRSRASFTREQNKDYDEKGYAFLDEEQLNLIYTPEDQLRYGMNTTKLGRLTRQEKMARVEKNIRELAALDKPRGPSWGSARVKRQANEGPINWVTLSPTAFAVHVLGGASMDIITLSPRAFIVDVLWPSALIQETLSPRVFIVAILSPNALIARIISPTAFRVEVLSPRALVAWVLSPQAFLAQILTPNILNPNVLNPDTFVLQLLSPAIISPGAGSPTALNAFVLSPAILSPRLLSGQYLVLEILSPHILGGEHTEWEAHRGVAEVGGYGGAYSPHYHGNQFVQGEPR</sequence>
<keyword evidence="4" id="KW-1185">Reference proteome</keyword>